<proteinExistence type="predicted"/>
<evidence type="ECO:0000313" key="1">
    <source>
        <dbReference type="EMBL" id="OWR44528.1"/>
    </source>
</evidence>
<reference evidence="1 2" key="1">
    <citation type="journal article" date="2011" name="Cell">
        <title>The monarch butterfly genome yields insights into long-distance migration.</title>
        <authorList>
            <person name="Zhan S."/>
            <person name="Merlin C."/>
            <person name="Boore J.L."/>
            <person name="Reppert S.M."/>
        </authorList>
    </citation>
    <scope>NUCLEOTIDE SEQUENCE [LARGE SCALE GENOMIC DNA]</scope>
    <source>
        <strain evidence="1">F-2</strain>
    </source>
</reference>
<comment type="caution">
    <text evidence="1">The sequence shown here is derived from an EMBL/GenBank/DDBJ whole genome shotgun (WGS) entry which is preliminary data.</text>
</comment>
<dbReference type="KEGG" id="dpl:KGM_209190"/>
<dbReference type="Proteomes" id="UP000007151">
    <property type="component" value="Unassembled WGS sequence"/>
</dbReference>
<dbReference type="AlphaFoldDB" id="A0A212ESQ6"/>
<organism evidence="1 2">
    <name type="scientific">Danaus plexippus plexippus</name>
    <dbReference type="NCBI Taxonomy" id="278856"/>
    <lineage>
        <taxon>Eukaryota</taxon>
        <taxon>Metazoa</taxon>
        <taxon>Ecdysozoa</taxon>
        <taxon>Arthropoda</taxon>
        <taxon>Hexapoda</taxon>
        <taxon>Insecta</taxon>
        <taxon>Pterygota</taxon>
        <taxon>Neoptera</taxon>
        <taxon>Endopterygota</taxon>
        <taxon>Lepidoptera</taxon>
        <taxon>Glossata</taxon>
        <taxon>Ditrysia</taxon>
        <taxon>Papilionoidea</taxon>
        <taxon>Nymphalidae</taxon>
        <taxon>Danainae</taxon>
        <taxon>Danaini</taxon>
        <taxon>Danaina</taxon>
        <taxon>Danaus</taxon>
        <taxon>Danaus</taxon>
    </lineage>
</organism>
<gene>
    <name evidence="1" type="ORF">KGM_209190</name>
</gene>
<keyword evidence="2" id="KW-1185">Reference proteome</keyword>
<dbReference type="InParanoid" id="A0A212ESQ6"/>
<sequence length="175" mass="19546">MSGRIRLPFYERPPSRIESERSGPLPVVHRNQKVDIPIPSLRQKSPKSAFDVAIIMPNKHDNIKADNNITECDISSTINIHNSNMVRAAVEPHSANAAFVQTYLYSHPAIGIIMKNNRRNNRAVFTMTGNLASNTSGAFGEFNFIRDKLARNNSCEVSRARAVCDIIIGYPIEIL</sequence>
<accession>A0A212ESQ6</accession>
<dbReference type="EMBL" id="AGBW02012729">
    <property type="protein sequence ID" value="OWR44528.1"/>
    <property type="molecule type" value="Genomic_DNA"/>
</dbReference>
<evidence type="ECO:0000313" key="2">
    <source>
        <dbReference type="Proteomes" id="UP000007151"/>
    </source>
</evidence>
<name>A0A212ESQ6_DANPL</name>
<protein>
    <submittedName>
        <fullName evidence="1">Uncharacterized protein</fullName>
    </submittedName>
</protein>